<proteinExistence type="predicted"/>
<protein>
    <submittedName>
        <fullName evidence="2">Uncharacterized protein</fullName>
    </submittedName>
</protein>
<keyword evidence="1" id="KW-0472">Membrane</keyword>
<feature type="transmembrane region" description="Helical" evidence="1">
    <location>
        <begin position="59"/>
        <end position="79"/>
    </location>
</feature>
<dbReference type="AlphaFoldDB" id="A0A5P5ZJN6"/>
<organism evidence="2 3">
    <name type="scientific">Lactobacillus acetotolerans</name>
    <dbReference type="NCBI Taxonomy" id="1600"/>
    <lineage>
        <taxon>Bacteria</taxon>
        <taxon>Bacillati</taxon>
        <taxon>Bacillota</taxon>
        <taxon>Bacilli</taxon>
        <taxon>Lactobacillales</taxon>
        <taxon>Lactobacillaceae</taxon>
        <taxon>Lactobacillus</taxon>
    </lineage>
</organism>
<dbReference type="GeneID" id="78212231"/>
<keyword evidence="1" id="KW-1133">Transmembrane helix</keyword>
<evidence type="ECO:0000313" key="3">
    <source>
        <dbReference type="Proteomes" id="UP000325393"/>
    </source>
</evidence>
<gene>
    <name evidence="2" type="ORF">LA749_04445</name>
</gene>
<sequence length="141" mass="16051">MSTAINNLLGVTQYSPPFIDRLLTMILFLFLIATTIFVFVSFTNFLARTIVDFLPVKNTFWVRLLTMAILVIIASYIFIQISTRFQNYVDNHFAAKSVAMIALTNDMSLNTTMLEFILIILVLGGINLVLFNKFIEAKIDK</sequence>
<evidence type="ECO:0000256" key="1">
    <source>
        <dbReference type="SAM" id="Phobius"/>
    </source>
</evidence>
<dbReference type="RefSeq" id="WP_151443611.1">
    <property type="nucleotide sequence ID" value="NZ_CP044496.1"/>
</dbReference>
<keyword evidence="1" id="KW-0812">Transmembrane</keyword>
<feature type="transmembrane region" description="Helical" evidence="1">
    <location>
        <begin position="116"/>
        <end position="135"/>
    </location>
</feature>
<evidence type="ECO:0000313" key="2">
    <source>
        <dbReference type="EMBL" id="QFG51282.1"/>
    </source>
</evidence>
<dbReference type="Proteomes" id="UP000325393">
    <property type="component" value="Chromosome"/>
</dbReference>
<accession>A0A5P5ZJN6</accession>
<dbReference type="EMBL" id="CP044496">
    <property type="protein sequence ID" value="QFG51282.1"/>
    <property type="molecule type" value="Genomic_DNA"/>
</dbReference>
<feature type="transmembrane region" description="Helical" evidence="1">
    <location>
        <begin position="22"/>
        <end position="47"/>
    </location>
</feature>
<name>A0A5P5ZJN6_9LACO</name>
<reference evidence="2 3" key="1">
    <citation type="submission" date="2019-09" db="EMBL/GenBank/DDBJ databases">
        <title>Genome sequencing of Lactobacillus acetotolerans.</title>
        <authorList>
            <person name="Kim K."/>
        </authorList>
    </citation>
    <scope>NUCLEOTIDE SEQUENCE [LARGE SCALE GENOMIC DNA]</scope>
    <source>
        <strain evidence="2 3">LA749</strain>
    </source>
</reference>